<dbReference type="RefSeq" id="WP_152214930.1">
    <property type="nucleotide sequence ID" value="NZ_JBAQYD010000027.1"/>
</dbReference>
<evidence type="ECO:0000313" key="2">
    <source>
        <dbReference type="Proteomes" id="UP000468901"/>
    </source>
</evidence>
<evidence type="ECO:0000313" key="1">
    <source>
        <dbReference type="EMBL" id="KAB7741627.1"/>
    </source>
</evidence>
<name>A0A6N6VLM4_9HYPH</name>
<comment type="caution">
    <text evidence="1">The sequence shown here is derived from an EMBL/GenBank/DDBJ whole genome shotgun (WGS) entry which is preliminary data.</text>
</comment>
<dbReference type="Gene3D" id="3.40.1530.20">
    <property type="entry name" value="Protein of unknown function (DUF1491)"/>
    <property type="match status" value="1"/>
</dbReference>
<dbReference type="InterPro" id="IPR009964">
    <property type="entry name" value="DUF1491"/>
</dbReference>
<accession>A0A6N6VLM4</accession>
<proteinExistence type="predicted"/>
<gene>
    <name evidence="1" type="ORF">F2P47_04280</name>
</gene>
<keyword evidence="2" id="KW-1185">Reference proteome</keyword>
<dbReference type="Proteomes" id="UP000468901">
    <property type="component" value="Unassembled WGS sequence"/>
</dbReference>
<dbReference type="AlphaFoldDB" id="A0A6N6VLM4"/>
<protein>
    <submittedName>
        <fullName evidence="1">DUF1491 family protein</fullName>
    </submittedName>
</protein>
<sequence>MESAPRLKAEIWVKALIRRCEVAGAQAMVVRRGDAHSGVVLVKVNRLDRSASVYSPARAGDGSLIWMAGTGPEPVPEPEADAYIERQRKFDPDIWVVEIEDRAGRHFLQEPVA</sequence>
<reference evidence="1 2" key="1">
    <citation type="submission" date="2019-09" db="EMBL/GenBank/DDBJ databases">
        <title>Parvibaculum sedimenti sp. nov., isolated from sediment.</title>
        <authorList>
            <person name="Wang Y."/>
        </authorList>
    </citation>
    <scope>NUCLEOTIDE SEQUENCE [LARGE SCALE GENOMIC DNA]</scope>
    <source>
        <strain evidence="1 2">HXT-9</strain>
    </source>
</reference>
<organism evidence="1 2">
    <name type="scientific">Parvibaculum sedimenti</name>
    <dbReference type="NCBI Taxonomy" id="2608632"/>
    <lineage>
        <taxon>Bacteria</taxon>
        <taxon>Pseudomonadati</taxon>
        <taxon>Pseudomonadota</taxon>
        <taxon>Alphaproteobacteria</taxon>
        <taxon>Hyphomicrobiales</taxon>
        <taxon>Parvibaculaceae</taxon>
        <taxon>Parvibaculum</taxon>
    </lineage>
</organism>
<dbReference type="Pfam" id="PF07372">
    <property type="entry name" value="DUF1491"/>
    <property type="match status" value="1"/>
</dbReference>
<dbReference type="EMBL" id="WESC01000003">
    <property type="protein sequence ID" value="KAB7741627.1"/>
    <property type="molecule type" value="Genomic_DNA"/>
</dbReference>